<dbReference type="Gene3D" id="3.10.450.40">
    <property type="match status" value="2"/>
</dbReference>
<dbReference type="Proteomes" id="UP001236723">
    <property type="component" value="Unassembled WGS sequence"/>
</dbReference>
<dbReference type="InterPro" id="IPR025711">
    <property type="entry name" value="PepSY"/>
</dbReference>
<proteinExistence type="predicted"/>
<sequence>MRKKIFYSTFAGTFVLGSFFGISTVETKEQPYSEAKTDAEANVMLDATKLIGHNELEQIVYEQVEGKIENLELNGQEQFEVNVSQGNYTYDLTVDGVSGKVLSIDKQRVNRVQSISIEDAKKYVQTTIEKLDAIELALETVNGNPVQADLVEEKGDLIYLVVIEYGDYEYDVSVDAVSGVVLNVS</sequence>
<reference evidence="2 3" key="1">
    <citation type="submission" date="2023-07" db="EMBL/GenBank/DDBJ databases">
        <title>Genomic Encyclopedia of Type Strains, Phase IV (KMG-IV): sequencing the most valuable type-strain genomes for metagenomic binning, comparative biology and taxonomic classification.</title>
        <authorList>
            <person name="Goeker M."/>
        </authorList>
    </citation>
    <scope>NUCLEOTIDE SEQUENCE [LARGE SCALE GENOMIC DNA]</scope>
    <source>
        <strain evidence="2 3">DSM 15448</strain>
    </source>
</reference>
<organism evidence="2 3">
    <name type="scientific">Alkalibacillus filiformis</name>
    <dbReference type="NCBI Taxonomy" id="200990"/>
    <lineage>
        <taxon>Bacteria</taxon>
        <taxon>Bacillati</taxon>
        <taxon>Bacillota</taxon>
        <taxon>Bacilli</taxon>
        <taxon>Bacillales</taxon>
        <taxon>Bacillaceae</taxon>
        <taxon>Alkalibacillus</taxon>
    </lineage>
</organism>
<accession>A0ABU0DPN3</accession>
<feature type="domain" description="PepSY" evidence="1">
    <location>
        <begin position="132"/>
        <end position="184"/>
    </location>
</feature>
<protein>
    <submittedName>
        <fullName evidence="2">Membrane protein YkoI</fullName>
    </submittedName>
</protein>
<keyword evidence="3" id="KW-1185">Reference proteome</keyword>
<evidence type="ECO:0000313" key="2">
    <source>
        <dbReference type="EMBL" id="MDQ0350404.1"/>
    </source>
</evidence>
<name>A0ABU0DPN3_9BACI</name>
<evidence type="ECO:0000259" key="1">
    <source>
        <dbReference type="Pfam" id="PF03413"/>
    </source>
</evidence>
<gene>
    <name evidence="2" type="ORF">J2R98_000207</name>
</gene>
<comment type="caution">
    <text evidence="2">The sequence shown here is derived from an EMBL/GenBank/DDBJ whole genome shotgun (WGS) entry which is preliminary data.</text>
</comment>
<dbReference type="EMBL" id="JAUSUP010000001">
    <property type="protein sequence ID" value="MDQ0350404.1"/>
    <property type="molecule type" value="Genomic_DNA"/>
</dbReference>
<dbReference type="RefSeq" id="WP_307065227.1">
    <property type="nucleotide sequence ID" value="NZ_JAUSUP010000001.1"/>
</dbReference>
<evidence type="ECO:0000313" key="3">
    <source>
        <dbReference type="Proteomes" id="UP001236723"/>
    </source>
</evidence>
<dbReference type="Pfam" id="PF03413">
    <property type="entry name" value="PepSY"/>
    <property type="match status" value="1"/>
</dbReference>